<evidence type="ECO:0000256" key="7">
    <source>
        <dbReference type="ARBA" id="ARBA00023098"/>
    </source>
</evidence>
<dbReference type="InterPro" id="IPR001087">
    <property type="entry name" value="GDSL"/>
</dbReference>
<accession>A0A6J1CTC1</accession>
<evidence type="ECO:0000256" key="4">
    <source>
        <dbReference type="ARBA" id="ARBA00022729"/>
    </source>
</evidence>
<dbReference type="GO" id="GO:0005576">
    <property type="term" value="C:extracellular region"/>
    <property type="evidence" value="ECO:0007669"/>
    <property type="project" value="UniProtKB-SubCell"/>
</dbReference>
<dbReference type="InterPro" id="IPR036514">
    <property type="entry name" value="SGNH_hydro_sf"/>
</dbReference>
<dbReference type="OrthoDB" id="1683520at2759"/>
<dbReference type="InterPro" id="IPR051238">
    <property type="entry name" value="GDSL_esterase/lipase"/>
</dbReference>
<evidence type="ECO:0000256" key="1">
    <source>
        <dbReference type="ARBA" id="ARBA00004613"/>
    </source>
</evidence>
<dbReference type="PANTHER" id="PTHR45650:SF3">
    <property type="entry name" value="OS01G0748500 PROTEIN"/>
    <property type="match status" value="1"/>
</dbReference>
<keyword evidence="5" id="KW-0378">Hydrolase</keyword>
<reference evidence="9" key="1">
    <citation type="submission" date="2025-08" db="UniProtKB">
        <authorList>
            <consortium name="RefSeq"/>
        </authorList>
    </citation>
    <scope>IDENTIFICATION</scope>
    <source>
        <strain evidence="9">OHB3-1</strain>
    </source>
</reference>
<name>A0A6J1CTC1_MOMCH</name>
<comment type="similarity">
    <text evidence="2">Belongs to the 'GDSL' lipolytic enzyme family.</text>
</comment>
<keyword evidence="6" id="KW-0442">Lipid degradation</keyword>
<keyword evidence="7" id="KW-0443">Lipid metabolism</keyword>
<keyword evidence="4" id="KW-0732">Signal</keyword>
<sequence>MSVLFPLSVQLNGSYSLRDRARLSEKSCWGVCYYVWVRHTEAERRILKSFHRVFCGGKAEESQHWVFGEPQVPCYFIFGDSLVDNGNNNRLPTTTKANYKPYGIDFPHGTTGRFSNGRNIADFIAELLDFPNYIPPFKDTIRGSNILQGVNYASGAAGIRFETGRAQGKVISLDQQLKNHDYTISQINGLLRNNSATSAYLKSCLYMVVIGNNDYLNNYFLPFPYSTTSIRFTPQEYAIALNRQLSSQLKSLYGQGARKIAIFGGGLLGCTPYAIARFNTQGSPCVGKINNAVQLYNVGLKSQVEDLNNNLTDAKFIFVDTYKISMIDTSNQGGIIFDAPCCEVPPYGSQCAPFGRVCANRTNYIFWDGVHPTEVGQESLASRAYNAQSPNDTYPFDISHLAQLPLE</sequence>
<organism evidence="8 9">
    <name type="scientific">Momordica charantia</name>
    <name type="common">Bitter gourd</name>
    <name type="synonym">Balsam pear</name>
    <dbReference type="NCBI Taxonomy" id="3673"/>
    <lineage>
        <taxon>Eukaryota</taxon>
        <taxon>Viridiplantae</taxon>
        <taxon>Streptophyta</taxon>
        <taxon>Embryophyta</taxon>
        <taxon>Tracheophyta</taxon>
        <taxon>Spermatophyta</taxon>
        <taxon>Magnoliopsida</taxon>
        <taxon>eudicotyledons</taxon>
        <taxon>Gunneridae</taxon>
        <taxon>Pentapetalae</taxon>
        <taxon>rosids</taxon>
        <taxon>fabids</taxon>
        <taxon>Cucurbitales</taxon>
        <taxon>Cucurbitaceae</taxon>
        <taxon>Momordiceae</taxon>
        <taxon>Momordica</taxon>
    </lineage>
</organism>
<comment type="subcellular location">
    <subcellularLocation>
        <location evidence="1">Secreted</location>
    </subcellularLocation>
</comment>
<dbReference type="InterPro" id="IPR035669">
    <property type="entry name" value="SGNH_plant_lipase-like"/>
</dbReference>
<keyword evidence="3" id="KW-0964">Secreted</keyword>
<dbReference type="Gene3D" id="3.40.50.1110">
    <property type="entry name" value="SGNH hydrolase"/>
    <property type="match status" value="1"/>
</dbReference>
<dbReference type="Pfam" id="PF00657">
    <property type="entry name" value="Lipase_GDSL"/>
    <property type="match status" value="1"/>
</dbReference>
<dbReference type="PANTHER" id="PTHR45650">
    <property type="entry name" value="GDSL-LIKE LIPASE/ACYLHYDROLASE-RELATED"/>
    <property type="match status" value="1"/>
</dbReference>
<evidence type="ECO:0000256" key="3">
    <source>
        <dbReference type="ARBA" id="ARBA00022525"/>
    </source>
</evidence>
<dbReference type="SUPFAM" id="SSF52266">
    <property type="entry name" value="SGNH hydrolase"/>
    <property type="match status" value="1"/>
</dbReference>
<evidence type="ECO:0000256" key="6">
    <source>
        <dbReference type="ARBA" id="ARBA00022963"/>
    </source>
</evidence>
<evidence type="ECO:0000256" key="5">
    <source>
        <dbReference type="ARBA" id="ARBA00022801"/>
    </source>
</evidence>
<proteinExistence type="inferred from homology"/>
<dbReference type="GeneID" id="111014148"/>
<dbReference type="KEGG" id="mcha:111014148"/>
<evidence type="ECO:0000313" key="9">
    <source>
        <dbReference type="RefSeq" id="XP_022144468.1"/>
    </source>
</evidence>
<evidence type="ECO:0000256" key="2">
    <source>
        <dbReference type="ARBA" id="ARBA00008668"/>
    </source>
</evidence>
<keyword evidence="8" id="KW-1185">Reference proteome</keyword>
<dbReference type="GO" id="GO:0016788">
    <property type="term" value="F:hydrolase activity, acting on ester bonds"/>
    <property type="evidence" value="ECO:0007669"/>
    <property type="project" value="InterPro"/>
</dbReference>
<gene>
    <name evidence="9" type="primary">LOC111014148</name>
</gene>
<evidence type="ECO:0000313" key="8">
    <source>
        <dbReference type="Proteomes" id="UP000504603"/>
    </source>
</evidence>
<dbReference type="AlphaFoldDB" id="A0A6J1CTC1"/>
<dbReference type="GO" id="GO:0016042">
    <property type="term" value="P:lipid catabolic process"/>
    <property type="evidence" value="ECO:0007669"/>
    <property type="project" value="UniProtKB-KW"/>
</dbReference>
<dbReference type="Proteomes" id="UP000504603">
    <property type="component" value="Unplaced"/>
</dbReference>
<protein>
    <submittedName>
        <fullName evidence="9">GDSL esterase/lipase At1g29670-like</fullName>
    </submittedName>
</protein>
<dbReference type="CDD" id="cd01837">
    <property type="entry name" value="SGNH_plant_lipase_like"/>
    <property type="match status" value="1"/>
</dbReference>
<dbReference type="RefSeq" id="XP_022144468.1">
    <property type="nucleotide sequence ID" value="XM_022288776.1"/>
</dbReference>